<feature type="domain" description="NB-ARC" evidence="9">
    <location>
        <begin position="1"/>
        <end position="119"/>
    </location>
</feature>
<proteinExistence type="inferred from homology"/>
<accession>A0ABD3AR22</accession>
<evidence type="ECO:0000259" key="9">
    <source>
        <dbReference type="Pfam" id="PF00931"/>
    </source>
</evidence>
<dbReference type="FunFam" id="1.10.10.10:FF:000322">
    <property type="entry name" value="Probable disease resistance protein At1g63360"/>
    <property type="match status" value="1"/>
</dbReference>
<dbReference type="EMBL" id="JBJUIK010000003">
    <property type="protein sequence ID" value="KAL3533640.1"/>
    <property type="molecule type" value="Genomic_DNA"/>
</dbReference>
<organism evidence="11 12">
    <name type="scientific">Cinchona calisaya</name>
    <dbReference type="NCBI Taxonomy" id="153742"/>
    <lineage>
        <taxon>Eukaryota</taxon>
        <taxon>Viridiplantae</taxon>
        <taxon>Streptophyta</taxon>
        <taxon>Embryophyta</taxon>
        <taxon>Tracheophyta</taxon>
        <taxon>Spermatophyta</taxon>
        <taxon>Magnoliopsida</taxon>
        <taxon>eudicotyledons</taxon>
        <taxon>Gunneridae</taxon>
        <taxon>Pentapetalae</taxon>
        <taxon>asterids</taxon>
        <taxon>lamiids</taxon>
        <taxon>Gentianales</taxon>
        <taxon>Rubiaceae</taxon>
        <taxon>Cinchonoideae</taxon>
        <taxon>Cinchoneae</taxon>
        <taxon>Cinchona</taxon>
    </lineage>
</organism>
<keyword evidence="4" id="KW-0433">Leucine-rich repeat</keyword>
<keyword evidence="3" id="KW-0963">Cytoplasm</keyword>
<keyword evidence="6" id="KW-0547">Nucleotide-binding</keyword>
<feature type="domain" description="Disease resistance protein winged helix" evidence="10">
    <location>
        <begin position="221"/>
        <end position="289"/>
    </location>
</feature>
<dbReference type="GO" id="GO:0006952">
    <property type="term" value="P:defense response"/>
    <property type="evidence" value="ECO:0007669"/>
    <property type="project" value="UniProtKB-KW"/>
</dbReference>
<dbReference type="Gene3D" id="1.10.10.10">
    <property type="entry name" value="Winged helix-like DNA-binding domain superfamily/Winged helix DNA-binding domain"/>
    <property type="match status" value="1"/>
</dbReference>
<dbReference type="PANTHER" id="PTHR23155">
    <property type="entry name" value="DISEASE RESISTANCE PROTEIN RP"/>
    <property type="match status" value="1"/>
</dbReference>
<dbReference type="GO" id="GO:0005524">
    <property type="term" value="F:ATP binding"/>
    <property type="evidence" value="ECO:0007669"/>
    <property type="project" value="UniProtKB-KW"/>
</dbReference>
<evidence type="ECO:0000256" key="8">
    <source>
        <dbReference type="ARBA" id="ARBA00022840"/>
    </source>
</evidence>
<keyword evidence="7" id="KW-0611">Plant defense</keyword>
<dbReference type="Gene3D" id="1.10.8.430">
    <property type="entry name" value="Helical domain of apoptotic protease-activating factors"/>
    <property type="match status" value="1"/>
</dbReference>
<dbReference type="Pfam" id="PF00931">
    <property type="entry name" value="NB-ARC"/>
    <property type="match status" value="1"/>
</dbReference>
<evidence type="ECO:0000313" key="12">
    <source>
        <dbReference type="Proteomes" id="UP001630127"/>
    </source>
</evidence>
<dbReference type="InterPro" id="IPR058922">
    <property type="entry name" value="WHD_DRP"/>
</dbReference>
<dbReference type="InterPro" id="IPR042197">
    <property type="entry name" value="Apaf_helical"/>
</dbReference>
<dbReference type="SUPFAM" id="SSF52540">
    <property type="entry name" value="P-loop containing nucleoside triphosphate hydrolases"/>
    <property type="match status" value="1"/>
</dbReference>
<protein>
    <recommendedName>
        <fullName evidence="13">NB-ARC domain-containing protein</fullName>
    </recommendedName>
</protein>
<dbReference type="InterPro" id="IPR044974">
    <property type="entry name" value="Disease_R_plants"/>
</dbReference>
<dbReference type="Pfam" id="PF23559">
    <property type="entry name" value="WHD_DRP"/>
    <property type="match status" value="1"/>
</dbReference>
<dbReference type="InterPro" id="IPR027417">
    <property type="entry name" value="P-loop_NTPase"/>
</dbReference>
<gene>
    <name evidence="11" type="ORF">ACH5RR_007161</name>
</gene>
<evidence type="ECO:0000256" key="7">
    <source>
        <dbReference type="ARBA" id="ARBA00022821"/>
    </source>
</evidence>
<dbReference type="PANTHER" id="PTHR23155:SF1152">
    <property type="entry name" value="AAA+ ATPASE DOMAIN-CONTAINING PROTEIN"/>
    <property type="match status" value="1"/>
</dbReference>
<comment type="caution">
    <text evidence="11">The sequence shown here is derived from an EMBL/GenBank/DDBJ whole genome shotgun (WGS) entry which is preliminary data.</text>
</comment>
<evidence type="ECO:0000256" key="3">
    <source>
        <dbReference type="ARBA" id="ARBA00022490"/>
    </source>
</evidence>
<dbReference type="InterPro" id="IPR002182">
    <property type="entry name" value="NB-ARC"/>
</dbReference>
<reference evidence="11 12" key="1">
    <citation type="submission" date="2024-11" db="EMBL/GenBank/DDBJ databases">
        <title>A near-complete genome assembly of Cinchona calisaya.</title>
        <authorList>
            <person name="Lian D.C."/>
            <person name="Zhao X.W."/>
            <person name="Wei L."/>
        </authorList>
    </citation>
    <scope>NUCLEOTIDE SEQUENCE [LARGE SCALE GENOMIC DNA]</scope>
    <source>
        <tissue evidence="11">Nenye</tissue>
    </source>
</reference>
<dbReference type="GO" id="GO:0005737">
    <property type="term" value="C:cytoplasm"/>
    <property type="evidence" value="ECO:0007669"/>
    <property type="project" value="UniProtKB-SubCell"/>
</dbReference>
<dbReference type="Gene3D" id="3.40.50.300">
    <property type="entry name" value="P-loop containing nucleotide triphosphate hydrolases"/>
    <property type="match status" value="1"/>
</dbReference>
<name>A0ABD3AR22_9GENT</name>
<dbReference type="Proteomes" id="UP001630127">
    <property type="component" value="Unassembled WGS sequence"/>
</dbReference>
<evidence type="ECO:0008006" key="13">
    <source>
        <dbReference type="Google" id="ProtNLM"/>
    </source>
</evidence>
<comment type="subcellular location">
    <subcellularLocation>
        <location evidence="1">Cytoplasm</location>
    </subcellularLocation>
</comment>
<evidence type="ECO:0000256" key="1">
    <source>
        <dbReference type="ARBA" id="ARBA00004496"/>
    </source>
</evidence>
<keyword evidence="5" id="KW-0677">Repeat</keyword>
<evidence type="ECO:0000256" key="4">
    <source>
        <dbReference type="ARBA" id="ARBA00022614"/>
    </source>
</evidence>
<evidence type="ECO:0000256" key="2">
    <source>
        <dbReference type="ARBA" id="ARBA00008894"/>
    </source>
</evidence>
<evidence type="ECO:0000256" key="6">
    <source>
        <dbReference type="ARBA" id="ARBA00022741"/>
    </source>
</evidence>
<evidence type="ECO:0000259" key="10">
    <source>
        <dbReference type="Pfam" id="PF23559"/>
    </source>
</evidence>
<keyword evidence="8" id="KW-0067">ATP-binding</keyword>
<evidence type="ECO:0000256" key="5">
    <source>
        <dbReference type="ARBA" id="ARBA00022737"/>
    </source>
</evidence>
<sequence length="326" mass="37481">MPGLGKTTLAKKIYNDASVVYHFHIRAYGLVFLKIIIRKVYCLAFWKTFFFKILDCFYEMNEDDLVEELYKSLKGKRYLVTLDGVWDVAVWNDLGTLFPNDFNGSRILFTSQLHNVICKLIQTANLIFFTRSLMKLFPKEYCLPTLSELGKQIAKMCKWLPFSTVIVAGILANMEKDEWTEVVESLSSNTVCGTEGGTSTLELSYKHLLDYLKSCLLYFGIFKEYTRIPMWRLMWLWIAEGFVQKSKSKSIDEVAEDHMMDLISGSLVIVSQQSSRGGVNACRVHDLLHGKIQGRTFSEVVTWLSLIHSTSHEAYVVYAFTQKENI</sequence>
<keyword evidence="12" id="KW-1185">Reference proteome</keyword>
<comment type="similarity">
    <text evidence="2">Belongs to the disease resistance NB-LRR family.</text>
</comment>
<evidence type="ECO:0000313" key="11">
    <source>
        <dbReference type="EMBL" id="KAL3533640.1"/>
    </source>
</evidence>
<dbReference type="AlphaFoldDB" id="A0ABD3AR22"/>
<dbReference type="InterPro" id="IPR036388">
    <property type="entry name" value="WH-like_DNA-bd_sf"/>
</dbReference>